<feature type="compositionally biased region" description="Polar residues" evidence="1">
    <location>
        <begin position="878"/>
        <end position="893"/>
    </location>
</feature>
<feature type="region of interest" description="Disordered" evidence="1">
    <location>
        <begin position="793"/>
        <end position="1025"/>
    </location>
</feature>
<evidence type="ECO:0000256" key="1">
    <source>
        <dbReference type="SAM" id="MobiDB-lite"/>
    </source>
</evidence>
<sequence>MVSIPPVSKFKKILKGSHSRKLDALPPVIIPITSNTVSKRRAPIERLPSALICEIGRISAVKEVLSLGLCSRHLYNLLLPILYASVDLKTNRQCKTTLIALSKRPEISFHVRSLRVHVNSQQWTDSSDEIDENLIATLIARSATNRLFRALEEFEWDGREMPKDELWKALRMSCQNLKRISTNIGDDSLDPNSGLWEFSDLRLFSLRVRCHSLEWIRDGLPKPEKLPRQFWAMLLERSPYLESLTIGSPVPTPRLFDVKHISYGRWAHLRKLVLGDVALISGDDTGGKRGEEKCARDVAAFEAFLEWHGRKRLKCLQIEATLGGAHFLAGFPRGFTFNGAYSGGADLGHLRHRHSSSLGTAHGHPQFASQYAASSMSHEPTQYANSGSSHGHAGSASSHGIPPVPILLPAPARRETRRVSIQSTSFSPPRSQSPPLVSNFPPPPPSSFSQNHSLRSYVYPRAHPQPSPQPQPRSPTYVQFQHHNSLSQSPSFTQLRQTQTLPHPLSSLEEFAGPVPLLKGLPLSCRSPVDGLRKITLTGLLPNSASVVRAANALREFEALEELGVWMDLSFGGSGDKGIGIASDASSLSSRNSAEGLFGSGRNSTTHVTDPQMLSILLNACPRLKRLDALCFTRPGVTIREYAAALRPFGHLRHFQLTKIHKSGDEELTKSAARFFEGSSYGNGLQTLRLKVTCDAWFVHGGGRVKALGTYERISHSYAGPSHAQSLHDLPISPLADEPKPTVPHVDDILVREWGMRNMSRSDFSRVTLVPLIPIPNHRPRRQSLTESLLGRARSFRGSEAPPSAFSMRSSSRHRRGSMSAASATSSRDTSPSPPPSTRRRRFSDAVSGKFSGWTIGPASASSSRSDFFSESQHGHGQFQTSSDAGIPSATSDVNHRRGATLPFPPPATSLADAERGLDTRARSHSVPEGMRRSVDTTSSGMANAINLNQETEGGGQCSSPLPSLTSSLSPRSSISSSSRSAASERHNSLNGKKKWLLGRWGHRHSASDDSKGRENVREKASERGVQEVVRGMDGGRKPLRVKIAGVDRKEDVKEEDEDGFILL</sequence>
<dbReference type="InParanoid" id="A0A409Y8J0"/>
<evidence type="ECO:0000313" key="3">
    <source>
        <dbReference type="Proteomes" id="UP000284842"/>
    </source>
</evidence>
<name>A0A409Y8J0_9AGAR</name>
<feature type="compositionally biased region" description="Basic and acidic residues" evidence="1">
    <location>
        <begin position="1006"/>
        <end position="1025"/>
    </location>
</feature>
<feature type="compositionally biased region" description="Polar residues" evidence="1">
    <location>
        <begin position="936"/>
        <end position="952"/>
    </location>
</feature>
<accession>A0A409Y8J0</accession>
<feature type="region of interest" description="Disordered" evidence="1">
    <location>
        <begin position="371"/>
        <end position="452"/>
    </location>
</feature>
<dbReference type="Proteomes" id="UP000284842">
    <property type="component" value="Unassembled WGS sequence"/>
</dbReference>
<feature type="compositionally biased region" description="Polar residues" evidence="1">
    <location>
        <begin position="419"/>
        <end position="430"/>
    </location>
</feature>
<reference evidence="2 3" key="1">
    <citation type="journal article" date="2018" name="Evol. Lett.">
        <title>Horizontal gene cluster transfer increased hallucinogenic mushroom diversity.</title>
        <authorList>
            <person name="Reynolds H.T."/>
            <person name="Vijayakumar V."/>
            <person name="Gluck-Thaler E."/>
            <person name="Korotkin H.B."/>
            <person name="Matheny P.B."/>
            <person name="Slot J.C."/>
        </authorList>
    </citation>
    <scope>NUCLEOTIDE SEQUENCE [LARGE SCALE GENOMIC DNA]</scope>
    <source>
        <strain evidence="2 3">2629</strain>
    </source>
</reference>
<feature type="compositionally biased region" description="Polar residues" evidence="1">
    <location>
        <begin position="371"/>
        <end position="385"/>
    </location>
</feature>
<feature type="compositionally biased region" description="Basic residues" evidence="1">
    <location>
        <begin position="992"/>
        <end position="1005"/>
    </location>
</feature>
<dbReference type="EMBL" id="NHTK01001363">
    <property type="protein sequence ID" value="PPQ99327.1"/>
    <property type="molecule type" value="Genomic_DNA"/>
</dbReference>
<proteinExistence type="predicted"/>
<feature type="compositionally biased region" description="Low complexity" evidence="1">
    <location>
        <begin position="959"/>
        <end position="982"/>
    </location>
</feature>
<dbReference type="OrthoDB" id="2847287at2759"/>
<feature type="compositionally biased region" description="Basic and acidic residues" evidence="1">
    <location>
        <begin position="913"/>
        <end position="922"/>
    </location>
</feature>
<evidence type="ECO:0000313" key="2">
    <source>
        <dbReference type="EMBL" id="PPQ99327.1"/>
    </source>
</evidence>
<feature type="compositionally biased region" description="Low complexity" evidence="1">
    <location>
        <begin position="386"/>
        <end position="401"/>
    </location>
</feature>
<comment type="caution">
    <text evidence="2">The sequence shown here is derived from an EMBL/GenBank/DDBJ whole genome shotgun (WGS) entry which is preliminary data.</text>
</comment>
<protein>
    <submittedName>
        <fullName evidence="2">Uncharacterized protein</fullName>
    </submittedName>
</protein>
<organism evidence="2 3">
    <name type="scientific">Panaeolus cyanescens</name>
    <dbReference type="NCBI Taxonomy" id="181874"/>
    <lineage>
        <taxon>Eukaryota</taxon>
        <taxon>Fungi</taxon>
        <taxon>Dikarya</taxon>
        <taxon>Basidiomycota</taxon>
        <taxon>Agaricomycotina</taxon>
        <taxon>Agaricomycetes</taxon>
        <taxon>Agaricomycetidae</taxon>
        <taxon>Agaricales</taxon>
        <taxon>Agaricineae</taxon>
        <taxon>Galeropsidaceae</taxon>
        <taxon>Panaeolus</taxon>
    </lineage>
</organism>
<feature type="compositionally biased region" description="Low complexity" evidence="1">
    <location>
        <begin position="818"/>
        <end position="831"/>
    </location>
</feature>
<dbReference type="AlphaFoldDB" id="A0A409Y8J0"/>
<gene>
    <name evidence="2" type="ORF">CVT24_009195</name>
</gene>
<keyword evidence="3" id="KW-1185">Reference proteome</keyword>
<feature type="compositionally biased region" description="Low complexity" evidence="1">
    <location>
        <begin position="859"/>
        <end position="872"/>
    </location>
</feature>